<evidence type="ECO:0000256" key="6">
    <source>
        <dbReference type="SAM" id="SignalP"/>
    </source>
</evidence>
<dbReference type="AlphaFoldDB" id="A0A163JWE5"/>
<keyword evidence="2 5" id="KW-0812">Transmembrane</keyword>
<dbReference type="STRING" id="4829.A0A163JWE5"/>
<dbReference type="InParanoid" id="A0A163JWE5"/>
<dbReference type="Proteomes" id="UP000078561">
    <property type="component" value="Unassembled WGS sequence"/>
</dbReference>
<reference evidence="8" key="1">
    <citation type="submission" date="2016-04" db="EMBL/GenBank/DDBJ databases">
        <authorList>
            <person name="Evans L.H."/>
            <person name="Alamgir A."/>
            <person name="Owens N."/>
            <person name="Weber N.D."/>
            <person name="Virtaneva K."/>
            <person name="Barbian K."/>
            <person name="Babar A."/>
            <person name="Rosenke K."/>
        </authorList>
    </citation>
    <scope>NUCLEOTIDE SEQUENCE [LARGE SCALE GENOMIC DNA]</scope>
    <source>
        <strain evidence="8">CBS 101.48</strain>
    </source>
</reference>
<evidence type="ECO:0000256" key="3">
    <source>
        <dbReference type="ARBA" id="ARBA00022989"/>
    </source>
</evidence>
<evidence type="ECO:0000313" key="8">
    <source>
        <dbReference type="EMBL" id="SAM05136.1"/>
    </source>
</evidence>
<dbReference type="Pfam" id="PF02544">
    <property type="entry name" value="Steroid_dh"/>
    <property type="match status" value="1"/>
</dbReference>
<keyword evidence="3 5" id="KW-1133">Transmembrane helix</keyword>
<feature type="domain" description="3-oxo-5-alpha-steroid 4-dehydrogenase C-terminal" evidence="7">
    <location>
        <begin position="193"/>
        <end position="308"/>
    </location>
</feature>
<dbReference type="PANTHER" id="PTHR14624">
    <property type="entry name" value="DFG10 PROTEIN"/>
    <property type="match status" value="1"/>
</dbReference>
<evidence type="ECO:0000256" key="5">
    <source>
        <dbReference type="SAM" id="Phobius"/>
    </source>
</evidence>
<keyword evidence="6" id="KW-0732">Signal</keyword>
<dbReference type="PANTHER" id="PTHR14624:SF0">
    <property type="entry name" value="POLYPRENOL REDUCTASE"/>
    <property type="match status" value="1"/>
</dbReference>
<dbReference type="PROSITE" id="PS50244">
    <property type="entry name" value="S5A_REDUCTASE"/>
    <property type="match status" value="1"/>
</dbReference>
<comment type="subcellular location">
    <subcellularLocation>
        <location evidence="1">Endomembrane system</location>
        <topology evidence="1">Multi-pass membrane protein</topology>
    </subcellularLocation>
</comment>
<keyword evidence="9" id="KW-1185">Reference proteome</keyword>
<dbReference type="InterPro" id="IPR039698">
    <property type="entry name" value="Dfg10/SRD5A3"/>
</dbReference>
<protein>
    <recommendedName>
        <fullName evidence="7">3-oxo-5-alpha-steroid 4-dehydrogenase C-terminal domain-containing protein</fullName>
    </recommendedName>
</protein>
<feature type="chain" id="PRO_5007843525" description="3-oxo-5-alpha-steroid 4-dehydrogenase C-terminal domain-containing protein" evidence="6">
    <location>
        <begin position="30"/>
        <end position="308"/>
    </location>
</feature>
<dbReference type="OrthoDB" id="541710at2759"/>
<evidence type="ECO:0000256" key="2">
    <source>
        <dbReference type="ARBA" id="ARBA00022692"/>
    </source>
</evidence>
<dbReference type="InterPro" id="IPR001104">
    <property type="entry name" value="3-oxo-5_a-steroid_4-DH_C"/>
</dbReference>
<evidence type="ECO:0000313" key="9">
    <source>
        <dbReference type="Proteomes" id="UP000078561"/>
    </source>
</evidence>
<proteinExistence type="predicted"/>
<evidence type="ECO:0000256" key="1">
    <source>
        <dbReference type="ARBA" id="ARBA00004127"/>
    </source>
</evidence>
<dbReference type="GO" id="GO:0006488">
    <property type="term" value="P:dolichol-linked oligosaccharide biosynthetic process"/>
    <property type="evidence" value="ECO:0007669"/>
    <property type="project" value="InterPro"/>
</dbReference>
<dbReference type="GO" id="GO:0005783">
    <property type="term" value="C:endoplasmic reticulum"/>
    <property type="evidence" value="ECO:0007669"/>
    <property type="project" value="TreeGrafter"/>
</dbReference>
<feature type="transmembrane region" description="Helical" evidence="5">
    <location>
        <begin position="61"/>
        <end position="83"/>
    </location>
</feature>
<feature type="transmembrane region" description="Helical" evidence="5">
    <location>
        <begin position="250"/>
        <end position="276"/>
    </location>
</feature>
<dbReference type="EMBL" id="LT554419">
    <property type="protein sequence ID" value="SAM05136.1"/>
    <property type="molecule type" value="Genomic_DNA"/>
</dbReference>
<dbReference type="GO" id="GO:0003865">
    <property type="term" value="F:3-oxo-5-alpha-steroid 4-dehydrogenase activity"/>
    <property type="evidence" value="ECO:0007669"/>
    <property type="project" value="TreeGrafter"/>
</dbReference>
<evidence type="ECO:0000256" key="4">
    <source>
        <dbReference type="ARBA" id="ARBA00023136"/>
    </source>
</evidence>
<organism evidence="8">
    <name type="scientific">Absidia glauca</name>
    <name type="common">Pin mould</name>
    <dbReference type="NCBI Taxonomy" id="4829"/>
    <lineage>
        <taxon>Eukaryota</taxon>
        <taxon>Fungi</taxon>
        <taxon>Fungi incertae sedis</taxon>
        <taxon>Mucoromycota</taxon>
        <taxon>Mucoromycotina</taxon>
        <taxon>Mucoromycetes</taxon>
        <taxon>Mucorales</taxon>
        <taxon>Cunninghamellaceae</taxon>
        <taxon>Absidia</taxon>
    </lineage>
</organism>
<dbReference type="GO" id="GO:0016095">
    <property type="term" value="P:polyprenol catabolic process"/>
    <property type="evidence" value="ECO:0007669"/>
    <property type="project" value="TreeGrafter"/>
</dbReference>
<name>A0A163JWE5_ABSGL</name>
<accession>A0A163JWE5</accession>
<keyword evidence="4 5" id="KW-0472">Membrane</keyword>
<feature type="signal peptide" evidence="6">
    <location>
        <begin position="1"/>
        <end position="29"/>
    </location>
</feature>
<feature type="transmembrane region" description="Helical" evidence="5">
    <location>
        <begin position="187"/>
        <end position="206"/>
    </location>
</feature>
<feature type="transmembrane region" description="Helical" evidence="5">
    <location>
        <begin position="148"/>
        <end position="167"/>
    </location>
</feature>
<evidence type="ECO:0000259" key="7">
    <source>
        <dbReference type="Pfam" id="PF02544"/>
    </source>
</evidence>
<dbReference type="UniPathway" id="UPA00378"/>
<sequence length="308" mass="34884">MLLITTISGSLCVVCVCAILAKVVPDLRASVLTYGKLSETADAPRSKWVSRLAACTVPKSYFAHFYLGGLVFGLYCGIELALLKSQRTERSLGPLLDFLRRWDSSRGSHRVEGWKCLVGLGLMTCHLARRLLECWLVERPSPSARMHLSHYILGFGFYGAMVFGTWLEGVGDLSLWGQDKWQRQPTTGYPILSTVLGIGLFLYVSLHQYRCHSILAALRSNKKNEDGQRYRVPYGDWFEYLVTPHYTCDVLVYVSLCILYQGQSIIMLCGLLWTLVNLSVVASETKEWYIATFPDFPKKRWIMVPGLY</sequence>
<dbReference type="OMA" id="RFYETNF"/>
<gene>
    <name evidence="8" type="primary">ABSGL_11002.1 scaffold 12038</name>
</gene>